<keyword evidence="9" id="KW-1185">Reference proteome</keyword>
<dbReference type="SMART" id="SM00028">
    <property type="entry name" value="TPR"/>
    <property type="match status" value="6"/>
</dbReference>
<dbReference type="InterPro" id="IPR016032">
    <property type="entry name" value="Sig_transdc_resp-reg_C-effctor"/>
</dbReference>
<dbReference type="AlphaFoldDB" id="A0A8J3ZKU6"/>
<dbReference type="GO" id="GO:0000160">
    <property type="term" value="P:phosphorelay signal transduction system"/>
    <property type="evidence" value="ECO:0007669"/>
    <property type="project" value="InterPro"/>
</dbReference>
<dbReference type="InterPro" id="IPR036388">
    <property type="entry name" value="WH-like_DNA-bd_sf"/>
</dbReference>
<evidence type="ECO:0000313" key="8">
    <source>
        <dbReference type="EMBL" id="GIJ63810.1"/>
    </source>
</evidence>
<keyword evidence="4" id="KW-0804">Transcription</keyword>
<dbReference type="Gene3D" id="1.25.40.10">
    <property type="entry name" value="Tetratricopeptide repeat domain"/>
    <property type="match status" value="3"/>
</dbReference>
<dbReference type="SMART" id="SM00862">
    <property type="entry name" value="Trans_reg_C"/>
    <property type="match status" value="1"/>
</dbReference>
<dbReference type="Gene3D" id="3.40.50.300">
    <property type="entry name" value="P-loop containing nucleotide triphosphate hydrolases"/>
    <property type="match status" value="1"/>
</dbReference>
<feature type="repeat" description="TPR" evidence="5">
    <location>
        <begin position="801"/>
        <end position="834"/>
    </location>
</feature>
<dbReference type="Pfam" id="PF00486">
    <property type="entry name" value="Trans_reg_C"/>
    <property type="match status" value="1"/>
</dbReference>
<dbReference type="SUPFAM" id="SSF46894">
    <property type="entry name" value="C-terminal effector domain of the bipartite response regulators"/>
    <property type="match status" value="1"/>
</dbReference>
<dbReference type="PROSITE" id="PS51755">
    <property type="entry name" value="OMPR_PHOB"/>
    <property type="match status" value="1"/>
</dbReference>
<dbReference type="InterPro" id="IPR011990">
    <property type="entry name" value="TPR-like_helical_dom_sf"/>
</dbReference>
<comment type="caution">
    <text evidence="8">The sequence shown here is derived from an EMBL/GenBank/DDBJ whole genome shotgun (WGS) entry which is preliminary data.</text>
</comment>
<dbReference type="SUPFAM" id="SSF52540">
    <property type="entry name" value="P-loop containing nucleoside triphosphate hydrolases"/>
    <property type="match status" value="1"/>
</dbReference>
<dbReference type="GO" id="GO:0003677">
    <property type="term" value="F:DNA binding"/>
    <property type="evidence" value="ECO:0007669"/>
    <property type="project" value="UniProtKB-UniRule"/>
</dbReference>
<dbReference type="InterPro" id="IPR001867">
    <property type="entry name" value="OmpR/PhoB-type_DNA-bd"/>
</dbReference>
<sequence>MHRRRSVTLADNLRVLSFRVLGPLRVTISGEEVGPAGARPRRLLTALVLRIGRPVSMPTLVDAVWGPRPPPSAVNTVQSYVSRLRRPLGAEVLARTGDGYTLWADGGAVDARRFEALVVEARAAGPHRAVDLLDRALELWTGEAYPDLAHHGPAAAEAARLVELHLAGREHHAEALVSLGRPDEAVAALGALTREHPLRQRAWRALMVALHRTGRQADALAAFLAYEAVLADLGLEPATEVKSLRTAILAAPESVRAESVRADRALDRPAAGPVPAQLPAPATGFTGRAAHLDRLDQLIPEIRPDRLVIAAIAGTAGIGKTALALHWAHRVRDNFDGGQLFVDLRGWAADPPVPPIDALTGFLRALGVPPEQVPVRLDQAGALLRTLAAGRRLLVVLDNARDVDQVRPLLPGAGGLVLITGRERLTGLVARDGALPIGLGLLRPDEARDLLARLLGPARVAAEPGAADDLADACAHLPLALRVAAAALAWHPGRSIGGYVAMLRANRLAALAVDGDPETAVGAAFDASYAALPGPARRLFRLFGLVPGPTINAGAAAALAAEPERDITAALARLAAAHLLDEPEPGRYTAHDLLRCYAAERAHRDDLPAERAAATARLHDWYLSVVDGAADLLYPHMLRLPGVAPDSRFADRAAAVAWLDAERVNLVAAVRAAVGPPATVARLADRLRGYFHLGRHMADWMVVAGAGLAAARRAGDPWAEAAARLSLGTACRSVGEHRAALRHYGAALRLARRCGWRACEATTLGNLGIVGQTQGRLRAAARLLAAALAVDRDIGRRAGIANNLGQLAAVYHQTGRLREATAHFQEAVTLNAALDSRHGEALALTGLGQVCHERGLLAEAGRYLDRAGALYAEVGDRDGQALIHHRLAAVGLALDQVAPARTHALTALALSREIGDPRTESAALNVLAAVYLRAGDRRRAAEHHHRAHDVAGAASTPRQQIEALTGLAAVALADGDHAAARCHAALALHQATTCGYRVLAADAHAVLARVAQACGHPDEADRHARADAGIRAATGYALPRGT</sequence>
<dbReference type="Pfam" id="PF13424">
    <property type="entry name" value="TPR_12"/>
    <property type="match status" value="1"/>
</dbReference>
<dbReference type="PRINTS" id="PR00364">
    <property type="entry name" value="DISEASERSIST"/>
</dbReference>
<evidence type="ECO:0000256" key="4">
    <source>
        <dbReference type="ARBA" id="ARBA00023163"/>
    </source>
</evidence>
<dbReference type="PANTHER" id="PTHR35807:SF1">
    <property type="entry name" value="TRANSCRIPTIONAL REGULATOR REDD"/>
    <property type="match status" value="1"/>
</dbReference>
<dbReference type="InterPro" id="IPR005158">
    <property type="entry name" value="BTAD"/>
</dbReference>
<dbReference type="Proteomes" id="UP000612585">
    <property type="component" value="Unassembled WGS sequence"/>
</dbReference>
<feature type="domain" description="OmpR/PhoB-type" evidence="7">
    <location>
        <begin position="4"/>
        <end position="104"/>
    </location>
</feature>
<evidence type="ECO:0000313" key="9">
    <source>
        <dbReference type="Proteomes" id="UP000612585"/>
    </source>
</evidence>
<dbReference type="Gene3D" id="1.10.10.10">
    <property type="entry name" value="Winged helix-like DNA-binding domain superfamily/Winged helix DNA-binding domain"/>
    <property type="match status" value="1"/>
</dbReference>
<keyword evidence="5" id="KW-0802">TPR repeat</keyword>
<feature type="DNA-binding region" description="OmpR/PhoB-type" evidence="6">
    <location>
        <begin position="4"/>
        <end position="104"/>
    </location>
</feature>
<dbReference type="Pfam" id="PF03704">
    <property type="entry name" value="BTAD"/>
    <property type="match status" value="1"/>
</dbReference>
<dbReference type="InterPro" id="IPR051677">
    <property type="entry name" value="AfsR-DnrI-RedD_regulator"/>
</dbReference>
<evidence type="ECO:0000256" key="6">
    <source>
        <dbReference type="PROSITE-ProRule" id="PRU01091"/>
    </source>
</evidence>
<gene>
    <name evidence="8" type="ORF">Vau01_113260</name>
</gene>
<evidence type="ECO:0000256" key="3">
    <source>
        <dbReference type="ARBA" id="ARBA00023125"/>
    </source>
</evidence>
<proteinExistence type="inferred from homology"/>
<dbReference type="PANTHER" id="PTHR35807">
    <property type="entry name" value="TRANSCRIPTIONAL REGULATOR REDD-RELATED"/>
    <property type="match status" value="1"/>
</dbReference>
<dbReference type="InterPro" id="IPR027417">
    <property type="entry name" value="P-loop_NTPase"/>
</dbReference>
<dbReference type="SUPFAM" id="SSF48452">
    <property type="entry name" value="TPR-like"/>
    <property type="match status" value="3"/>
</dbReference>
<reference evidence="8" key="1">
    <citation type="submission" date="2021-01" db="EMBL/GenBank/DDBJ databases">
        <title>Whole genome shotgun sequence of Virgisporangium aurantiacum NBRC 16421.</title>
        <authorList>
            <person name="Komaki H."/>
            <person name="Tamura T."/>
        </authorList>
    </citation>
    <scope>NUCLEOTIDE SEQUENCE</scope>
    <source>
        <strain evidence="8">NBRC 16421</strain>
    </source>
</reference>
<dbReference type="InterPro" id="IPR019734">
    <property type="entry name" value="TPR_rpt"/>
</dbReference>
<dbReference type="PROSITE" id="PS50005">
    <property type="entry name" value="TPR"/>
    <property type="match status" value="1"/>
</dbReference>
<evidence type="ECO:0000259" key="7">
    <source>
        <dbReference type="PROSITE" id="PS51755"/>
    </source>
</evidence>
<protein>
    <submittedName>
        <fullName evidence="8">SARP family transcriptional regulator</fullName>
    </submittedName>
</protein>
<organism evidence="8 9">
    <name type="scientific">Virgisporangium aurantiacum</name>
    <dbReference type="NCBI Taxonomy" id="175570"/>
    <lineage>
        <taxon>Bacteria</taxon>
        <taxon>Bacillati</taxon>
        <taxon>Actinomycetota</taxon>
        <taxon>Actinomycetes</taxon>
        <taxon>Micromonosporales</taxon>
        <taxon>Micromonosporaceae</taxon>
        <taxon>Virgisporangium</taxon>
    </lineage>
</organism>
<comment type="similarity">
    <text evidence="1">Belongs to the AfsR/DnrI/RedD regulatory family.</text>
</comment>
<dbReference type="SMART" id="SM01043">
    <property type="entry name" value="BTAD"/>
    <property type="match status" value="1"/>
</dbReference>
<evidence type="ECO:0000256" key="2">
    <source>
        <dbReference type="ARBA" id="ARBA00023015"/>
    </source>
</evidence>
<evidence type="ECO:0000256" key="5">
    <source>
        <dbReference type="PROSITE-ProRule" id="PRU00339"/>
    </source>
</evidence>
<dbReference type="GO" id="GO:0006355">
    <property type="term" value="P:regulation of DNA-templated transcription"/>
    <property type="evidence" value="ECO:0007669"/>
    <property type="project" value="InterPro"/>
</dbReference>
<accession>A0A8J3ZKU6</accession>
<evidence type="ECO:0000256" key="1">
    <source>
        <dbReference type="ARBA" id="ARBA00005820"/>
    </source>
</evidence>
<keyword evidence="3 6" id="KW-0238">DNA-binding</keyword>
<dbReference type="CDD" id="cd15831">
    <property type="entry name" value="BTAD"/>
    <property type="match status" value="1"/>
</dbReference>
<keyword evidence="2" id="KW-0805">Transcription regulation</keyword>
<name>A0A8J3ZKU6_9ACTN</name>
<dbReference type="EMBL" id="BOPG01000103">
    <property type="protein sequence ID" value="GIJ63810.1"/>
    <property type="molecule type" value="Genomic_DNA"/>
</dbReference>